<organism evidence="3 4">
    <name type="scientific">Clostridium thermosuccinogenes</name>
    <dbReference type="NCBI Taxonomy" id="84032"/>
    <lineage>
        <taxon>Bacteria</taxon>
        <taxon>Bacillati</taxon>
        <taxon>Bacillota</taxon>
        <taxon>Clostridia</taxon>
        <taxon>Eubacteriales</taxon>
        <taxon>Clostridiaceae</taxon>
        <taxon>Clostridium</taxon>
    </lineage>
</organism>
<dbReference type="SUPFAM" id="SSF158221">
    <property type="entry name" value="YnzC-like"/>
    <property type="match status" value="1"/>
</dbReference>
<keyword evidence="1 2" id="KW-0963">Cytoplasm</keyword>
<dbReference type="OrthoDB" id="390105at2"/>
<comment type="subcellular location">
    <subcellularLocation>
        <location evidence="2">Cytoplasm</location>
    </subcellularLocation>
</comment>
<keyword evidence="4" id="KW-1185">Reference proteome</keyword>
<evidence type="ECO:0000256" key="1">
    <source>
        <dbReference type="ARBA" id="ARBA00022490"/>
    </source>
</evidence>
<name>A0A2K2FGV4_9CLOT</name>
<dbReference type="EMBL" id="NIOJ01000014">
    <property type="protein sequence ID" value="PNU00039.1"/>
    <property type="molecule type" value="Genomic_DNA"/>
</dbReference>
<dbReference type="RefSeq" id="WP_103081095.1">
    <property type="nucleotide sequence ID" value="NZ_CP021850.1"/>
</dbReference>
<dbReference type="PANTHER" id="PTHR37300:SF1">
    <property type="entry name" value="UPF0291 PROTEIN YNZC"/>
    <property type="match status" value="1"/>
</dbReference>
<dbReference type="InterPro" id="IPR009242">
    <property type="entry name" value="DUF896"/>
</dbReference>
<dbReference type="Pfam" id="PF05979">
    <property type="entry name" value="DUF896"/>
    <property type="match status" value="1"/>
</dbReference>
<comment type="caution">
    <text evidence="3">The sequence shown here is derived from an EMBL/GenBank/DDBJ whole genome shotgun (WGS) entry which is preliminary data.</text>
</comment>
<proteinExistence type="inferred from homology"/>
<dbReference type="AlphaFoldDB" id="A0A2K2FGV4"/>
<sequence>MDRKKILRINELAKKAKNEGLTPEEKKEQEILRREYIEAFKSNLRASLENIVPAKPHLRNSGMDRKN</sequence>
<evidence type="ECO:0000313" key="4">
    <source>
        <dbReference type="Proteomes" id="UP000236151"/>
    </source>
</evidence>
<dbReference type="GO" id="GO:0005737">
    <property type="term" value="C:cytoplasm"/>
    <property type="evidence" value="ECO:0007669"/>
    <property type="project" value="UniProtKB-SubCell"/>
</dbReference>
<dbReference type="Gene3D" id="1.10.287.540">
    <property type="entry name" value="Helix hairpin bin"/>
    <property type="match status" value="1"/>
</dbReference>
<dbReference type="Proteomes" id="UP000236151">
    <property type="component" value="Unassembled WGS sequence"/>
</dbReference>
<gene>
    <name evidence="3" type="ORF">CDQ84_07415</name>
</gene>
<reference evidence="3 4" key="1">
    <citation type="submission" date="2017-06" db="EMBL/GenBank/DDBJ databases">
        <title>Investigating the central metabolism of Clostridium thermosuccinogenes.</title>
        <authorList>
            <person name="Koendjbiharie J.G."/>
            <person name="van Kranenburg R."/>
        </authorList>
    </citation>
    <scope>NUCLEOTIDE SEQUENCE [LARGE SCALE GENOMIC DNA]</scope>
    <source>
        <strain evidence="3 4">DSM 5806</strain>
    </source>
</reference>
<accession>A0A2K2FGV4</accession>
<dbReference type="HAMAP" id="MF_01103">
    <property type="entry name" value="UPF0291"/>
    <property type="match status" value="1"/>
</dbReference>
<evidence type="ECO:0000313" key="3">
    <source>
        <dbReference type="EMBL" id="PNU00039.1"/>
    </source>
</evidence>
<dbReference type="PANTHER" id="PTHR37300">
    <property type="entry name" value="UPF0291 PROTEIN CBO2609/CLC_2481"/>
    <property type="match status" value="1"/>
</dbReference>
<dbReference type="KEGG" id="cthd:CDO33_09115"/>
<evidence type="ECO:0000256" key="2">
    <source>
        <dbReference type="HAMAP-Rule" id="MF_01103"/>
    </source>
</evidence>
<protein>
    <recommendedName>
        <fullName evidence="2">UPF0291 protein CDQ84_07415</fullName>
    </recommendedName>
</protein>
<comment type="similarity">
    <text evidence="2">Belongs to the UPF0291 family.</text>
</comment>